<evidence type="ECO:0000313" key="12">
    <source>
        <dbReference type="Proteomes" id="UP000054845"/>
    </source>
</evidence>
<evidence type="ECO:0000256" key="8">
    <source>
        <dbReference type="RuleBase" id="RU004011"/>
    </source>
</evidence>
<feature type="domain" description="Nucleoside diphosphate kinase-like" evidence="10">
    <location>
        <begin position="63"/>
        <end position="204"/>
    </location>
</feature>
<evidence type="ECO:0000256" key="1">
    <source>
        <dbReference type="ARBA" id="ARBA00008142"/>
    </source>
</evidence>
<evidence type="ECO:0000256" key="2">
    <source>
        <dbReference type="ARBA" id="ARBA00017632"/>
    </source>
</evidence>
<proteinExistence type="inferred from homology"/>
<protein>
    <recommendedName>
        <fullName evidence="2">Nucleoside diphosphate kinase</fullName>
    </recommendedName>
</protein>
<dbReference type="GO" id="GO:0004550">
    <property type="term" value="F:nucleoside diphosphate kinase activity"/>
    <property type="evidence" value="ECO:0007669"/>
    <property type="project" value="InterPro"/>
</dbReference>
<evidence type="ECO:0000259" key="10">
    <source>
        <dbReference type="SMART" id="SM00562"/>
    </source>
</evidence>
<comment type="similarity">
    <text evidence="1 7 8">Belongs to the NDK family.</text>
</comment>
<dbReference type="AlphaFoldDB" id="A0A0P1BES7"/>
<keyword evidence="12" id="KW-1185">Reference proteome</keyword>
<evidence type="ECO:0000256" key="9">
    <source>
        <dbReference type="SAM" id="MobiDB-lite"/>
    </source>
</evidence>
<dbReference type="InterPro" id="IPR001564">
    <property type="entry name" value="Nucleoside_diP_kinase"/>
</dbReference>
<evidence type="ECO:0000256" key="5">
    <source>
        <dbReference type="ARBA" id="ARBA00022777"/>
    </source>
</evidence>
<accession>A0A0P1BES7</accession>
<feature type="region of interest" description="Disordered" evidence="9">
    <location>
        <begin position="38"/>
        <end position="58"/>
    </location>
</feature>
<keyword evidence="6" id="KW-0067">ATP-binding</keyword>
<comment type="caution">
    <text evidence="7">Lacks conserved residue(s) required for the propagation of feature annotation.</text>
</comment>
<dbReference type="OrthoDB" id="2162449at2759"/>
<dbReference type="GO" id="GO:0006228">
    <property type="term" value="P:UTP biosynthetic process"/>
    <property type="evidence" value="ECO:0007669"/>
    <property type="project" value="InterPro"/>
</dbReference>
<dbReference type="PANTHER" id="PTHR46161:SF3">
    <property type="entry name" value="NUCLEOSIDE DIPHOSPHATE KINASE DDB_G0292928-RELATED"/>
    <property type="match status" value="1"/>
</dbReference>
<dbReference type="GO" id="GO:0006183">
    <property type="term" value="P:GTP biosynthetic process"/>
    <property type="evidence" value="ECO:0007669"/>
    <property type="project" value="InterPro"/>
</dbReference>
<evidence type="ECO:0000256" key="7">
    <source>
        <dbReference type="PROSITE-ProRule" id="PRU00706"/>
    </source>
</evidence>
<dbReference type="Pfam" id="PF00334">
    <property type="entry name" value="NDK"/>
    <property type="match status" value="1"/>
</dbReference>
<dbReference type="Proteomes" id="UP000054845">
    <property type="component" value="Unassembled WGS sequence"/>
</dbReference>
<dbReference type="Gene3D" id="3.30.70.141">
    <property type="entry name" value="Nucleoside diphosphate kinase-like domain"/>
    <property type="match status" value="1"/>
</dbReference>
<dbReference type="GO" id="GO:0006241">
    <property type="term" value="P:CTP biosynthetic process"/>
    <property type="evidence" value="ECO:0007669"/>
    <property type="project" value="InterPro"/>
</dbReference>
<dbReference type="EMBL" id="CCYA01000247">
    <property type="protein sequence ID" value="CEH14664.1"/>
    <property type="molecule type" value="Genomic_DNA"/>
</dbReference>
<evidence type="ECO:0000256" key="4">
    <source>
        <dbReference type="ARBA" id="ARBA00022741"/>
    </source>
</evidence>
<feature type="compositionally biased region" description="Polar residues" evidence="9">
    <location>
        <begin position="43"/>
        <end position="58"/>
    </location>
</feature>
<keyword evidence="5 11" id="KW-0418">Kinase</keyword>
<keyword evidence="3" id="KW-0808">Transferase</keyword>
<evidence type="ECO:0000256" key="3">
    <source>
        <dbReference type="ARBA" id="ARBA00022679"/>
    </source>
</evidence>
<dbReference type="PROSITE" id="PS51374">
    <property type="entry name" value="NDPK_LIKE"/>
    <property type="match status" value="1"/>
</dbReference>
<sequence>MARTCKGTRDWDRISAPKQLRRSIHHCSSWPFPSISSAPRPFKSTTTHSNNPARSLHTPPTSAELTLAILKPSLCSYQPDVSAVLKELKFSGLNPVRSRRMQWTRAQAEEFYQEHRGRFYYDRLVLGMSSGPSLSLALYGPNSIKAWRGMLGATKACRTKWEAPQTLRGRYGITDTRNGFHGSDSTESAKRELGLIFDGWDTDWWMAREARISSDQGAI</sequence>
<evidence type="ECO:0000256" key="6">
    <source>
        <dbReference type="ARBA" id="ARBA00022840"/>
    </source>
</evidence>
<dbReference type="InterPro" id="IPR036850">
    <property type="entry name" value="NDK-like_dom_sf"/>
</dbReference>
<keyword evidence="4" id="KW-0547">Nucleotide-binding</keyword>
<dbReference type="PANTHER" id="PTHR46161">
    <property type="entry name" value="NUCLEOSIDE DIPHOSPHATE KINASE"/>
    <property type="match status" value="1"/>
</dbReference>
<name>A0A0P1BES7_9BASI</name>
<dbReference type="PRINTS" id="PR01243">
    <property type="entry name" value="NUCDPKINASE"/>
</dbReference>
<dbReference type="STRING" id="401625.A0A0P1BES7"/>
<dbReference type="SMART" id="SM00562">
    <property type="entry name" value="NDK"/>
    <property type="match status" value="1"/>
</dbReference>
<evidence type="ECO:0000313" key="11">
    <source>
        <dbReference type="EMBL" id="CEH14664.1"/>
    </source>
</evidence>
<organism evidence="11 12">
    <name type="scientific">Ceraceosorus bombacis</name>
    <dbReference type="NCBI Taxonomy" id="401625"/>
    <lineage>
        <taxon>Eukaryota</taxon>
        <taxon>Fungi</taxon>
        <taxon>Dikarya</taxon>
        <taxon>Basidiomycota</taxon>
        <taxon>Ustilaginomycotina</taxon>
        <taxon>Exobasidiomycetes</taxon>
        <taxon>Ceraceosorales</taxon>
        <taxon>Ceraceosoraceae</taxon>
        <taxon>Ceraceosorus</taxon>
    </lineage>
</organism>
<dbReference type="SUPFAM" id="SSF54919">
    <property type="entry name" value="Nucleoside diphosphate kinase, NDK"/>
    <property type="match status" value="1"/>
</dbReference>
<reference evidence="11 12" key="1">
    <citation type="submission" date="2014-09" db="EMBL/GenBank/DDBJ databases">
        <authorList>
            <person name="Magalhaes I.L.F."/>
            <person name="Oliveira U."/>
            <person name="Santos F.R."/>
            <person name="Vidigal T.H.D.A."/>
            <person name="Brescovit A.D."/>
            <person name="Santos A.J."/>
        </authorList>
    </citation>
    <scope>NUCLEOTIDE SEQUENCE [LARGE SCALE GENOMIC DNA]</scope>
</reference>
<dbReference type="GO" id="GO:0005524">
    <property type="term" value="F:ATP binding"/>
    <property type="evidence" value="ECO:0007669"/>
    <property type="project" value="UniProtKB-KW"/>
</dbReference>
<dbReference type="InterPro" id="IPR034907">
    <property type="entry name" value="NDK-like_dom"/>
</dbReference>